<dbReference type="RefSeq" id="YP_010842801.1">
    <property type="nucleotide sequence ID" value="NC_079146.1"/>
</dbReference>
<reference evidence="1" key="1">
    <citation type="submission" date="2023-03" db="EMBL/GenBank/DDBJ databases">
        <authorList>
            <person name="Adamson A.J."/>
            <person name="Baker B.A."/>
            <person name="Galadyk N."/>
            <person name="Joshi D.H."/>
            <person name="Kistler H.E."/>
            <person name="Roberts S.M."/>
            <person name="Saint K.A."/>
            <person name="Sunnen C.N."/>
            <person name="Garlena R.A."/>
            <person name="Russell D.A."/>
            <person name="Pope W.H."/>
            <person name="Jacobs-Sera D."/>
            <person name="Hatfull G.F."/>
        </authorList>
    </citation>
    <scope>NUCLEOTIDE SEQUENCE</scope>
</reference>
<protein>
    <submittedName>
        <fullName evidence="1">Uncharacterized protein</fullName>
    </submittedName>
</protein>
<dbReference type="Proteomes" id="UP001243276">
    <property type="component" value="Segment"/>
</dbReference>
<sequence>MSGEFKDLTNDELVALIAKLQAFEPEDRTSVYDRLVAEWDRREQTATYGEAIATMLYRSGLSPAVNADVRNKALRWLVEHPDLEAMRVAILAWYETKEKGR</sequence>
<dbReference type="GeneID" id="80560564"/>
<gene>
    <name evidence="1" type="primary">11</name>
</gene>
<name>A0AAF0GJA6_9CAUD</name>
<organism evidence="1 2">
    <name type="scientific">Gordonia phage Commandaria</name>
    <dbReference type="NCBI Taxonomy" id="3038364"/>
    <lineage>
        <taxon>Viruses</taxon>
        <taxon>Duplodnaviria</taxon>
        <taxon>Heunggongvirae</taxon>
        <taxon>Uroviricota</taxon>
        <taxon>Caudoviricetes</taxon>
        <taxon>Zierdtviridae</taxon>
        <taxon>Emilbogenvirinae</taxon>
        <taxon>Commandariavirus</taxon>
        <taxon>Commandariavirus commandaria</taxon>
    </lineage>
</organism>
<keyword evidence="2" id="KW-1185">Reference proteome</keyword>
<evidence type="ECO:0000313" key="2">
    <source>
        <dbReference type="Proteomes" id="UP001243276"/>
    </source>
</evidence>
<dbReference type="EMBL" id="OQ709208">
    <property type="protein sequence ID" value="WGH20794.1"/>
    <property type="molecule type" value="Genomic_DNA"/>
</dbReference>
<evidence type="ECO:0000313" key="1">
    <source>
        <dbReference type="EMBL" id="WGH20794.1"/>
    </source>
</evidence>
<accession>A0AAF0GJA6</accession>
<proteinExistence type="predicted"/>
<dbReference type="KEGG" id="vg:80560564"/>